<organism evidence="2 3">
    <name type="scientific">Ophiocordyceps sinensis</name>
    <dbReference type="NCBI Taxonomy" id="72228"/>
    <lineage>
        <taxon>Eukaryota</taxon>
        <taxon>Fungi</taxon>
        <taxon>Dikarya</taxon>
        <taxon>Ascomycota</taxon>
        <taxon>Pezizomycotina</taxon>
        <taxon>Sordariomycetes</taxon>
        <taxon>Hypocreomycetidae</taxon>
        <taxon>Hypocreales</taxon>
        <taxon>Ophiocordycipitaceae</taxon>
        <taxon>Ophiocordyceps</taxon>
    </lineage>
</organism>
<sequence>MLPLDRERGKNDDKTYRRASTPVEAVPVPVDAPCIATIEVFDLELPLADDVVVGRHHARHGRQKHAVAGHDGEKGAPADVDVARKERGQVDAAGQGVAGDAAAELRHAQGEAGEEDGGPGPGAGVPFEQPLKQRRRVPDGLAPEPVLRCRHHQDAEHRGADGVDGVRKHLPPDGVSRLLGEAGKVALVEDAGRDGAHGGHGAVDHQPGRAPGPARRRGRLRPGRAGERLAEAVAAHGRQRPDEQHDEKGQGDGAGDVEEALQPVRPDPDKGQAGDGEEHVADEASRRHARLGRDGVGDAGLIPGVPGEEHEVDALPADPGLEPVPIAISRETDVSVMVVPVSRRLTTLTMSRQLPSCR</sequence>
<evidence type="ECO:0000313" key="2">
    <source>
        <dbReference type="EMBL" id="KAF4508181.1"/>
    </source>
</evidence>
<feature type="compositionally biased region" description="Basic and acidic residues" evidence="1">
    <location>
        <begin position="239"/>
        <end position="250"/>
    </location>
</feature>
<accession>A0A8H4PPR3</accession>
<feature type="compositionally biased region" description="Basic and acidic residues" evidence="1">
    <location>
        <begin position="192"/>
        <end position="207"/>
    </location>
</feature>
<dbReference type="AlphaFoldDB" id="A0A8H4PPR3"/>
<evidence type="ECO:0000256" key="1">
    <source>
        <dbReference type="SAM" id="MobiDB-lite"/>
    </source>
</evidence>
<feature type="region of interest" description="Disordered" evidence="1">
    <location>
        <begin position="192"/>
        <end position="301"/>
    </location>
</feature>
<feature type="region of interest" description="Disordered" evidence="1">
    <location>
        <begin position="1"/>
        <end position="21"/>
    </location>
</feature>
<feature type="region of interest" description="Disordered" evidence="1">
    <location>
        <begin position="107"/>
        <end position="135"/>
    </location>
</feature>
<feature type="compositionally biased region" description="Basic and acidic residues" evidence="1">
    <location>
        <begin position="1"/>
        <end position="16"/>
    </location>
</feature>
<dbReference type="Proteomes" id="UP000557566">
    <property type="component" value="Unassembled WGS sequence"/>
</dbReference>
<dbReference type="EMBL" id="JAAVMX010000005">
    <property type="protein sequence ID" value="KAF4508181.1"/>
    <property type="molecule type" value="Genomic_DNA"/>
</dbReference>
<reference evidence="2 3" key="1">
    <citation type="journal article" date="2020" name="Genome Biol. Evol.">
        <title>A new high-quality draft genome assembly of the Chinese cordyceps Ophiocordyceps sinensis.</title>
        <authorList>
            <person name="Shu R."/>
            <person name="Zhang J."/>
            <person name="Meng Q."/>
            <person name="Zhang H."/>
            <person name="Zhou G."/>
            <person name="Li M."/>
            <person name="Wu P."/>
            <person name="Zhao Y."/>
            <person name="Chen C."/>
            <person name="Qin Q."/>
        </authorList>
    </citation>
    <scope>NUCLEOTIDE SEQUENCE [LARGE SCALE GENOMIC DNA]</scope>
    <source>
        <strain evidence="2 3">IOZ07</strain>
    </source>
</reference>
<feature type="compositionally biased region" description="Basic and acidic residues" evidence="1">
    <location>
        <begin position="266"/>
        <end position="296"/>
    </location>
</feature>
<feature type="region of interest" description="Disordered" evidence="1">
    <location>
        <begin position="154"/>
        <end position="175"/>
    </location>
</feature>
<keyword evidence="3" id="KW-1185">Reference proteome</keyword>
<proteinExistence type="predicted"/>
<feature type="compositionally biased region" description="Basic and acidic residues" evidence="1">
    <location>
        <begin position="154"/>
        <end position="171"/>
    </location>
</feature>
<comment type="caution">
    <text evidence="2">The sequence shown here is derived from an EMBL/GenBank/DDBJ whole genome shotgun (WGS) entry which is preliminary data.</text>
</comment>
<protein>
    <submittedName>
        <fullName evidence="2">Uncharacterized protein</fullName>
    </submittedName>
</protein>
<gene>
    <name evidence="2" type="ORF">G6O67_004594</name>
</gene>
<name>A0A8H4PPR3_9HYPO</name>
<evidence type="ECO:0000313" key="3">
    <source>
        <dbReference type="Proteomes" id="UP000557566"/>
    </source>
</evidence>